<dbReference type="Gene3D" id="1.10.510.10">
    <property type="entry name" value="Transferase(Phosphotransferase) domain 1"/>
    <property type="match status" value="1"/>
</dbReference>
<dbReference type="OrthoDB" id="248495at2759"/>
<organism evidence="1 2">
    <name type="scientific">Vanilla planifolia</name>
    <name type="common">Vanilla</name>
    <dbReference type="NCBI Taxonomy" id="51239"/>
    <lineage>
        <taxon>Eukaryota</taxon>
        <taxon>Viridiplantae</taxon>
        <taxon>Streptophyta</taxon>
        <taxon>Embryophyta</taxon>
        <taxon>Tracheophyta</taxon>
        <taxon>Spermatophyta</taxon>
        <taxon>Magnoliopsida</taxon>
        <taxon>Liliopsida</taxon>
        <taxon>Asparagales</taxon>
        <taxon>Orchidaceae</taxon>
        <taxon>Vanilloideae</taxon>
        <taxon>Vanilleae</taxon>
        <taxon>Vanilla</taxon>
    </lineage>
</organism>
<dbReference type="Proteomes" id="UP000639772">
    <property type="component" value="Chromosome 6"/>
</dbReference>
<comment type="caution">
    <text evidence="1">The sequence shown here is derived from an EMBL/GenBank/DDBJ whole genome shotgun (WGS) entry which is preliminary data.</text>
</comment>
<reference evidence="1 2" key="1">
    <citation type="journal article" date="2020" name="Nat. Food">
        <title>A phased Vanilla planifolia genome enables genetic improvement of flavour and production.</title>
        <authorList>
            <person name="Hasing T."/>
            <person name="Tang H."/>
            <person name="Brym M."/>
            <person name="Khazi F."/>
            <person name="Huang T."/>
            <person name="Chambers A.H."/>
        </authorList>
    </citation>
    <scope>NUCLEOTIDE SEQUENCE [LARGE SCALE GENOMIC DNA]</scope>
    <source>
        <tissue evidence="1">Leaf</tissue>
    </source>
</reference>
<sequence length="80" mass="9424">MAASFEGWLYLVSHQLRYWRVELWSNLFSSLLNTNGSSECDVELLESLRKPFECYLCSNRQLISKLKQLLARQKSSFCRT</sequence>
<gene>
    <name evidence="1" type="ORF">HPP92_013720</name>
</gene>
<proteinExistence type="predicted"/>
<evidence type="ECO:0000313" key="1">
    <source>
        <dbReference type="EMBL" id="KAG0479001.1"/>
    </source>
</evidence>
<evidence type="ECO:0000313" key="2">
    <source>
        <dbReference type="Proteomes" id="UP000639772"/>
    </source>
</evidence>
<accession>A0A835QSU9</accession>
<name>A0A835QSU9_VANPL</name>
<protein>
    <submittedName>
        <fullName evidence="1">Uncharacterized protein</fullName>
    </submittedName>
</protein>
<dbReference type="EMBL" id="JADCNM010000006">
    <property type="protein sequence ID" value="KAG0479001.1"/>
    <property type="molecule type" value="Genomic_DNA"/>
</dbReference>
<dbReference type="AlphaFoldDB" id="A0A835QSU9"/>